<dbReference type="SUPFAM" id="SSF53474">
    <property type="entry name" value="alpha/beta-Hydrolases"/>
    <property type="match status" value="1"/>
</dbReference>
<evidence type="ECO:0000256" key="1">
    <source>
        <dbReference type="ARBA" id="ARBA00005964"/>
    </source>
</evidence>
<feature type="domain" description="Carboxylesterase type B" evidence="2">
    <location>
        <begin position="1"/>
        <end position="51"/>
    </location>
</feature>
<accession>A0ABN9MAS8</accession>
<organism evidence="3 4">
    <name type="scientific">Ranitomeya imitator</name>
    <name type="common">mimic poison frog</name>
    <dbReference type="NCBI Taxonomy" id="111125"/>
    <lineage>
        <taxon>Eukaryota</taxon>
        <taxon>Metazoa</taxon>
        <taxon>Chordata</taxon>
        <taxon>Craniata</taxon>
        <taxon>Vertebrata</taxon>
        <taxon>Euteleostomi</taxon>
        <taxon>Amphibia</taxon>
        <taxon>Batrachia</taxon>
        <taxon>Anura</taxon>
        <taxon>Neobatrachia</taxon>
        <taxon>Hyloidea</taxon>
        <taxon>Dendrobatidae</taxon>
        <taxon>Dendrobatinae</taxon>
        <taxon>Ranitomeya</taxon>
    </lineage>
</organism>
<evidence type="ECO:0000313" key="4">
    <source>
        <dbReference type="Proteomes" id="UP001176940"/>
    </source>
</evidence>
<dbReference type="InterPro" id="IPR002018">
    <property type="entry name" value="CarbesteraseB"/>
</dbReference>
<gene>
    <name evidence="3" type="ORF">RIMI_LOCUS17587457</name>
</gene>
<dbReference type="Proteomes" id="UP001176940">
    <property type="component" value="Unassembled WGS sequence"/>
</dbReference>
<dbReference type="PANTHER" id="PTHR43903">
    <property type="entry name" value="NEUROLIGIN"/>
    <property type="match status" value="1"/>
</dbReference>
<dbReference type="InterPro" id="IPR029058">
    <property type="entry name" value="AB_hydrolase_fold"/>
</dbReference>
<proteinExistence type="inferred from homology"/>
<name>A0ABN9MAS8_9NEOB</name>
<evidence type="ECO:0000259" key="2">
    <source>
        <dbReference type="Pfam" id="PF00135"/>
    </source>
</evidence>
<sequence length="70" mass="8442">MRYWANFARTGDPNGSGLEHWPQYDEDEDYMEIKLKQTAAKHLKAKKYEFWTRVLPEKMQEALQQQHSEL</sequence>
<reference evidence="3" key="1">
    <citation type="submission" date="2023-07" db="EMBL/GenBank/DDBJ databases">
        <authorList>
            <person name="Stuckert A."/>
        </authorList>
    </citation>
    <scope>NUCLEOTIDE SEQUENCE</scope>
</reference>
<dbReference type="EMBL" id="CAUEEQ010051628">
    <property type="protein sequence ID" value="CAJ0961183.1"/>
    <property type="molecule type" value="Genomic_DNA"/>
</dbReference>
<dbReference type="Gene3D" id="3.40.50.1820">
    <property type="entry name" value="alpha/beta hydrolase"/>
    <property type="match status" value="1"/>
</dbReference>
<comment type="caution">
    <text evidence="3">The sequence shown here is derived from an EMBL/GenBank/DDBJ whole genome shotgun (WGS) entry which is preliminary data.</text>
</comment>
<keyword evidence="4" id="KW-1185">Reference proteome</keyword>
<dbReference type="InterPro" id="IPR051093">
    <property type="entry name" value="Neuroligin/BSAL"/>
</dbReference>
<comment type="similarity">
    <text evidence="1">Belongs to the type-B carboxylesterase/lipase family.</text>
</comment>
<protein>
    <recommendedName>
        <fullName evidence="2">Carboxylesterase type B domain-containing protein</fullName>
    </recommendedName>
</protein>
<dbReference type="Pfam" id="PF00135">
    <property type="entry name" value="COesterase"/>
    <property type="match status" value="1"/>
</dbReference>
<evidence type="ECO:0000313" key="3">
    <source>
        <dbReference type="EMBL" id="CAJ0961183.1"/>
    </source>
</evidence>